<dbReference type="GO" id="GO:0004775">
    <property type="term" value="F:succinate-CoA ligase (ADP-forming) activity"/>
    <property type="evidence" value="ECO:0007669"/>
    <property type="project" value="TreeGrafter"/>
</dbReference>
<evidence type="ECO:0000313" key="4">
    <source>
        <dbReference type="EMBL" id="OKL43361.1"/>
    </source>
</evidence>
<feature type="domain" description="ATP-citrate synthase/succinyl-CoA ligase C-terminal" evidence="2">
    <location>
        <begin position="352"/>
        <end position="508"/>
    </location>
</feature>
<dbReference type="GO" id="GO:0004776">
    <property type="term" value="F:succinate-CoA ligase (GDP-forming) activity"/>
    <property type="evidence" value="ECO:0007669"/>
    <property type="project" value="TreeGrafter"/>
</dbReference>
<dbReference type="GO" id="GO:0009361">
    <property type="term" value="C:succinate-CoA ligase complex (ADP-forming)"/>
    <property type="evidence" value="ECO:0007669"/>
    <property type="project" value="TreeGrafter"/>
</dbReference>
<keyword evidence="5" id="KW-1185">Reference proteome</keyword>
<dbReference type="InterPro" id="IPR016102">
    <property type="entry name" value="Succinyl-CoA_synth-like"/>
</dbReference>
<keyword evidence="1" id="KW-0816">Tricarboxylic acid cycle</keyword>
<comment type="caution">
    <text evidence="4">The sequence shown here is derived from an EMBL/GenBank/DDBJ whole genome shotgun (WGS) entry which is preliminary data.</text>
</comment>
<dbReference type="Gene3D" id="3.40.50.720">
    <property type="entry name" value="NAD(P)-binding Rossmann-like Domain"/>
    <property type="match status" value="1"/>
</dbReference>
<proteinExistence type="predicted"/>
<dbReference type="PANTHER" id="PTHR11117">
    <property type="entry name" value="SUCCINYL-COA LIGASE SUBUNIT ALPHA"/>
    <property type="match status" value="1"/>
</dbReference>
<dbReference type="Gene3D" id="3.40.50.261">
    <property type="entry name" value="Succinyl-CoA synthetase domains"/>
    <property type="match status" value="2"/>
</dbReference>
<sequence length="516" mass="54576">METRIKVFKNLYKDSVSLMQISAELLKRPDIDGASVAMATETNLHQLQEAGFELNFDAGPNDLFVAIRGADAEVLDTILNEVEGQLTAAPVDQGDSGTYSQPNTSVEMALDAQPDANLALISVPGQFAAAEAMKSLRLGLNVMLFSDNVSLEQELELKQYAEANDLLVMGPDCGTAIINGTPLGFANVVRPGPIGVIAASGTGLQEVTCRIHQLGSGISQAIGTGGHDLAEQIGGISMLHGMRALAKDPATEIIVLISKPPAPAVAETILNLAREIEKPVIIHFLGAEPESLEGNGVFAAETLAQTAEMAVGALSGSPSRTTEGALDLEAQQRLKQVTGNLASTRKFLRGAFAGGTFCYEAQLLCRAAGLKGYSNTPVAGYLSLDNIWSSRENTLVDLGDDDFTKGRAHPMIDPSLRNERILMEATDTETAVVLFDVVLGYGASEEPIAELVTTIHKAQSENPSAPAFIAHVCGTDSDPQSREATIETLESLGVLVASNNAEATRWATHIVLSRQS</sequence>
<dbReference type="GO" id="GO:0006099">
    <property type="term" value="P:tricarboxylic acid cycle"/>
    <property type="evidence" value="ECO:0007669"/>
    <property type="project" value="UniProtKB-KW"/>
</dbReference>
<evidence type="ECO:0000259" key="2">
    <source>
        <dbReference type="Pfam" id="PF00549"/>
    </source>
</evidence>
<dbReference type="Pfam" id="PF00549">
    <property type="entry name" value="Ligase_CoA"/>
    <property type="match status" value="1"/>
</dbReference>
<dbReference type="NCBIfam" id="NF004760">
    <property type="entry name" value="PRK06091.1"/>
    <property type="match status" value="1"/>
</dbReference>
<name>A0A1U7JFE4_9HYPH</name>
<reference evidence="4 5" key="1">
    <citation type="submission" date="2016-03" db="EMBL/GenBank/DDBJ databases">
        <title>Genome sequence of Nesiotobacter sp. nov., a moderately halophilic alphaproteobacterium isolated from the Yellow Sea, China.</title>
        <authorList>
            <person name="Zhang G."/>
            <person name="Zhang R."/>
        </authorList>
    </citation>
    <scope>NUCLEOTIDE SEQUENCE [LARGE SCALE GENOMIC DNA]</scope>
    <source>
        <strain evidence="4 5">WB1-6</strain>
    </source>
</reference>
<evidence type="ECO:0000256" key="1">
    <source>
        <dbReference type="ARBA" id="ARBA00022532"/>
    </source>
</evidence>
<feature type="domain" description="CoA-binding" evidence="3">
    <location>
        <begin position="192"/>
        <end position="283"/>
    </location>
</feature>
<evidence type="ECO:0000313" key="5">
    <source>
        <dbReference type="Proteomes" id="UP000185783"/>
    </source>
</evidence>
<evidence type="ECO:0000259" key="3">
    <source>
        <dbReference type="Pfam" id="PF02629"/>
    </source>
</evidence>
<dbReference type="SUPFAM" id="SSF52210">
    <property type="entry name" value="Succinyl-CoA synthetase domains"/>
    <property type="match status" value="2"/>
</dbReference>
<accession>A0A1U7JFE4</accession>
<dbReference type="InterPro" id="IPR005811">
    <property type="entry name" value="SUCC_ACL_C"/>
</dbReference>
<dbReference type="STRING" id="197461.A3843_14150"/>
<dbReference type="Proteomes" id="UP000185783">
    <property type="component" value="Unassembled WGS sequence"/>
</dbReference>
<evidence type="ECO:0008006" key="6">
    <source>
        <dbReference type="Google" id="ProtNLM"/>
    </source>
</evidence>
<dbReference type="GO" id="GO:0005829">
    <property type="term" value="C:cytosol"/>
    <property type="evidence" value="ECO:0007669"/>
    <property type="project" value="TreeGrafter"/>
</dbReference>
<dbReference type="Pfam" id="PF02629">
    <property type="entry name" value="CoA_binding"/>
    <property type="match status" value="1"/>
</dbReference>
<organism evidence="4 5">
    <name type="scientific">Pseudovibrio exalbescens</name>
    <dbReference type="NCBI Taxonomy" id="197461"/>
    <lineage>
        <taxon>Bacteria</taxon>
        <taxon>Pseudomonadati</taxon>
        <taxon>Pseudomonadota</taxon>
        <taxon>Alphaproteobacteria</taxon>
        <taxon>Hyphomicrobiales</taxon>
        <taxon>Stappiaceae</taxon>
        <taxon>Pseudovibrio</taxon>
    </lineage>
</organism>
<dbReference type="RefSeq" id="WP_028481725.1">
    <property type="nucleotide sequence ID" value="NZ_LVVZ01000020.1"/>
</dbReference>
<dbReference type="AlphaFoldDB" id="A0A1U7JFE4"/>
<dbReference type="EMBL" id="LVVZ01000020">
    <property type="protein sequence ID" value="OKL43361.1"/>
    <property type="molecule type" value="Genomic_DNA"/>
</dbReference>
<gene>
    <name evidence="4" type="ORF">A3843_14150</name>
</gene>
<dbReference type="PANTHER" id="PTHR11117:SF24">
    <property type="entry name" value="PROTEIN FDRA"/>
    <property type="match status" value="1"/>
</dbReference>
<dbReference type="InterPro" id="IPR003781">
    <property type="entry name" value="CoA-bd"/>
</dbReference>
<protein>
    <recommendedName>
        <fullName evidence="6">Acyl-CoA synthetase FdrA</fullName>
    </recommendedName>
</protein>